<reference evidence="1" key="1">
    <citation type="journal article" date="2014" name="Front. Microbiol.">
        <title>High frequency of phylogenetically diverse reductive dehalogenase-homologous genes in deep subseafloor sedimentary metagenomes.</title>
        <authorList>
            <person name="Kawai M."/>
            <person name="Futagami T."/>
            <person name="Toyoda A."/>
            <person name="Takaki Y."/>
            <person name="Nishi S."/>
            <person name="Hori S."/>
            <person name="Arai W."/>
            <person name="Tsubouchi T."/>
            <person name="Morono Y."/>
            <person name="Uchiyama I."/>
            <person name="Ito T."/>
            <person name="Fujiyama A."/>
            <person name="Inagaki F."/>
            <person name="Takami H."/>
        </authorList>
    </citation>
    <scope>NUCLEOTIDE SEQUENCE</scope>
    <source>
        <strain evidence="1">Expedition CK06-06</strain>
    </source>
</reference>
<dbReference type="EMBL" id="BARW01035253">
    <property type="protein sequence ID" value="GAJ18942.1"/>
    <property type="molecule type" value="Genomic_DNA"/>
</dbReference>
<name>X1VJB9_9ZZZZ</name>
<organism evidence="1">
    <name type="scientific">marine sediment metagenome</name>
    <dbReference type="NCBI Taxonomy" id="412755"/>
    <lineage>
        <taxon>unclassified sequences</taxon>
        <taxon>metagenomes</taxon>
        <taxon>ecological metagenomes</taxon>
    </lineage>
</organism>
<protein>
    <submittedName>
        <fullName evidence="1">Uncharacterized protein</fullName>
    </submittedName>
</protein>
<sequence length="77" mass="8636">MNLSEAVKQWEVCMSRPTKIYGCLFEDCPLHKNVTIETGNSIEGVATLRIEACHLVGKIESLLRQETKSLASVEQEE</sequence>
<dbReference type="AlphaFoldDB" id="X1VJB9"/>
<comment type="caution">
    <text evidence="1">The sequence shown here is derived from an EMBL/GenBank/DDBJ whole genome shotgun (WGS) entry which is preliminary data.</text>
</comment>
<gene>
    <name evidence="1" type="ORF">S12H4_55029</name>
</gene>
<accession>X1VJB9</accession>
<evidence type="ECO:0000313" key="1">
    <source>
        <dbReference type="EMBL" id="GAJ18942.1"/>
    </source>
</evidence>
<proteinExistence type="predicted"/>